<evidence type="ECO:0000313" key="11">
    <source>
        <dbReference type="EMBL" id="RLN38716.1"/>
    </source>
</evidence>
<dbReference type="AlphaFoldDB" id="A0A3L6TGI9"/>
<feature type="region of interest" description="Disordered" evidence="8">
    <location>
        <begin position="63"/>
        <end position="126"/>
    </location>
</feature>
<dbReference type="InterPro" id="IPR011006">
    <property type="entry name" value="CheY-like_superfamily"/>
</dbReference>
<keyword evidence="4" id="KW-0238">DNA-binding</keyword>
<feature type="signal peptide" evidence="9">
    <location>
        <begin position="1"/>
        <end position="21"/>
    </location>
</feature>
<dbReference type="InterPro" id="IPR009057">
    <property type="entry name" value="Homeodomain-like_sf"/>
</dbReference>
<dbReference type="GO" id="GO:0005634">
    <property type="term" value="C:nucleus"/>
    <property type="evidence" value="ECO:0007669"/>
    <property type="project" value="UniProtKB-SubCell"/>
</dbReference>
<dbReference type="OrthoDB" id="623710at2759"/>
<evidence type="ECO:0000256" key="4">
    <source>
        <dbReference type="ARBA" id="ARBA00023125"/>
    </source>
</evidence>
<keyword evidence="6" id="KW-0539">Nucleus</keyword>
<comment type="caution">
    <text evidence="7">Lacks conserved residue(s) required for the propagation of feature annotation.</text>
</comment>
<organism evidence="11 12">
    <name type="scientific">Panicum miliaceum</name>
    <name type="common">Proso millet</name>
    <name type="synonym">Broomcorn millet</name>
    <dbReference type="NCBI Taxonomy" id="4540"/>
    <lineage>
        <taxon>Eukaryota</taxon>
        <taxon>Viridiplantae</taxon>
        <taxon>Streptophyta</taxon>
        <taxon>Embryophyta</taxon>
        <taxon>Tracheophyta</taxon>
        <taxon>Spermatophyta</taxon>
        <taxon>Magnoliopsida</taxon>
        <taxon>Liliopsida</taxon>
        <taxon>Poales</taxon>
        <taxon>Poaceae</taxon>
        <taxon>PACMAD clade</taxon>
        <taxon>Panicoideae</taxon>
        <taxon>Panicodae</taxon>
        <taxon>Paniceae</taxon>
        <taxon>Panicinae</taxon>
        <taxon>Panicum</taxon>
        <taxon>Panicum sect. Panicum</taxon>
    </lineage>
</organism>
<keyword evidence="3" id="KW-0805">Transcription regulation</keyword>
<evidence type="ECO:0000256" key="7">
    <source>
        <dbReference type="PROSITE-ProRule" id="PRU00169"/>
    </source>
</evidence>
<feature type="chain" id="PRO_5018150218" description="Response regulatory domain-containing protein" evidence="9">
    <location>
        <begin position="22"/>
        <end position="441"/>
    </location>
</feature>
<dbReference type="NCBIfam" id="TIGR01557">
    <property type="entry name" value="myb_SHAQKYF"/>
    <property type="match status" value="1"/>
</dbReference>
<keyword evidence="5" id="KW-0804">Transcription</keyword>
<feature type="compositionally biased region" description="Basic and acidic residues" evidence="8">
    <location>
        <begin position="105"/>
        <end position="116"/>
    </location>
</feature>
<evidence type="ECO:0000256" key="8">
    <source>
        <dbReference type="SAM" id="MobiDB-lite"/>
    </source>
</evidence>
<dbReference type="PANTHER" id="PTHR43874:SF151">
    <property type="entry name" value="TWO-COMPONENT RESPONSE REGULATOR FAMILY PROTEIN-RELATED"/>
    <property type="match status" value="1"/>
</dbReference>
<comment type="subcellular location">
    <subcellularLocation>
        <location evidence="1">Nucleus</location>
    </subcellularLocation>
</comment>
<feature type="compositionally biased region" description="Basic residues" evidence="8">
    <location>
        <begin position="95"/>
        <end position="104"/>
    </location>
</feature>
<keyword evidence="9" id="KW-0732">Signal</keyword>
<dbReference type="GO" id="GO:0000160">
    <property type="term" value="P:phosphorelay signal transduction system"/>
    <property type="evidence" value="ECO:0007669"/>
    <property type="project" value="UniProtKB-KW"/>
</dbReference>
<evidence type="ECO:0000256" key="1">
    <source>
        <dbReference type="ARBA" id="ARBA00004123"/>
    </source>
</evidence>
<dbReference type="InterPro" id="IPR006447">
    <property type="entry name" value="Myb_dom_plants"/>
</dbReference>
<dbReference type="InterPro" id="IPR045279">
    <property type="entry name" value="ARR-like"/>
</dbReference>
<dbReference type="GO" id="GO:0009736">
    <property type="term" value="P:cytokinin-activated signaling pathway"/>
    <property type="evidence" value="ECO:0007669"/>
    <property type="project" value="InterPro"/>
</dbReference>
<dbReference type="GO" id="GO:0003677">
    <property type="term" value="F:DNA binding"/>
    <property type="evidence" value="ECO:0007669"/>
    <property type="project" value="UniProtKB-KW"/>
</dbReference>
<evidence type="ECO:0000256" key="3">
    <source>
        <dbReference type="ARBA" id="ARBA00023015"/>
    </source>
</evidence>
<proteinExistence type="predicted"/>
<name>A0A3L6TGI9_PANMI</name>
<dbReference type="Gene3D" id="1.10.10.60">
    <property type="entry name" value="Homeodomain-like"/>
    <property type="match status" value="1"/>
</dbReference>
<evidence type="ECO:0000313" key="12">
    <source>
        <dbReference type="Proteomes" id="UP000275267"/>
    </source>
</evidence>
<evidence type="ECO:0000256" key="2">
    <source>
        <dbReference type="ARBA" id="ARBA00023012"/>
    </source>
</evidence>
<dbReference type="PROSITE" id="PS50110">
    <property type="entry name" value="RESPONSE_REGULATORY"/>
    <property type="match status" value="1"/>
</dbReference>
<evidence type="ECO:0000256" key="6">
    <source>
        <dbReference type="ARBA" id="ARBA00023242"/>
    </source>
</evidence>
<accession>A0A3L6TGI9</accession>
<comment type="caution">
    <text evidence="11">The sequence shown here is derived from an EMBL/GenBank/DDBJ whole genome shotgun (WGS) entry which is preliminary data.</text>
</comment>
<keyword evidence="12" id="KW-1185">Reference proteome</keyword>
<evidence type="ECO:0000256" key="9">
    <source>
        <dbReference type="SAM" id="SignalP"/>
    </source>
</evidence>
<dbReference type="Proteomes" id="UP000275267">
    <property type="component" value="Unassembled WGS sequence"/>
</dbReference>
<sequence>MIKTCLFTMWVTHLLQEEVLSASDETETVMKGINHGACDYLVKPVRLEQLRGIWTHVVRNSKTDPRNSIITGNDYADQNLQSLNGDKNEKDGANHNRKHSKKKKKDVDGANEDKENTTTQKRQRFQWPSELHHKFVEAVYQIGMDKSAPKKILEVMNVNGLSRENFASHLQSVQLMSSQRNLGIPRQDMEPLGHGVNLLKAPMLAYCVVRFWGQAKVFLLKTYQMIQSSSADLFNQVAREAHQFAGHCNSINSWKAAVSSRFPDLSHNVGMPKGPSQGNIININQLSRLAASSGHIPNFGNVYQNQIAGIIGKTTPMIGFSEQVVPFNFGSNTHYTTMLIGNSDLGSSSTRPALPDLQIDNSVMPNQMLNDGGTSGNLPEGGTINQQPVGDQVINNEFLVGTSEKQNGASGDLDEFLADWINEDYINNGDAFNSGDWDFAP</sequence>
<evidence type="ECO:0000256" key="5">
    <source>
        <dbReference type="ARBA" id="ARBA00023163"/>
    </source>
</evidence>
<keyword evidence="2" id="KW-0902">Two-component regulatory system</keyword>
<dbReference type="EMBL" id="PQIB02000001">
    <property type="protein sequence ID" value="RLN38716.1"/>
    <property type="molecule type" value="Genomic_DNA"/>
</dbReference>
<reference evidence="12" key="1">
    <citation type="journal article" date="2019" name="Nat. Commun.">
        <title>The genome of broomcorn millet.</title>
        <authorList>
            <person name="Zou C."/>
            <person name="Miki D."/>
            <person name="Li D."/>
            <person name="Tang Q."/>
            <person name="Xiao L."/>
            <person name="Rajput S."/>
            <person name="Deng P."/>
            <person name="Jia W."/>
            <person name="Huang R."/>
            <person name="Zhang M."/>
            <person name="Sun Y."/>
            <person name="Hu J."/>
            <person name="Fu X."/>
            <person name="Schnable P.S."/>
            <person name="Li F."/>
            <person name="Zhang H."/>
            <person name="Feng B."/>
            <person name="Zhu X."/>
            <person name="Liu R."/>
            <person name="Schnable J.C."/>
            <person name="Zhu J.-K."/>
            <person name="Zhang H."/>
        </authorList>
    </citation>
    <scope>NUCLEOTIDE SEQUENCE [LARGE SCALE GENOMIC DNA]</scope>
</reference>
<dbReference type="SUPFAM" id="SSF52172">
    <property type="entry name" value="CheY-like"/>
    <property type="match status" value="1"/>
</dbReference>
<gene>
    <name evidence="11" type="ORF">C2845_PM01G33060</name>
</gene>
<dbReference type="STRING" id="4540.A0A3L6TGI9"/>
<feature type="domain" description="Response regulatory" evidence="10">
    <location>
        <begin position="1"/>
        <end position="58"/>
    </location>
</feature>
<dbReference type="Gene3D" id="3.40.50.2300">
    <property type="match status" value="1"/>
</dbReference>
<dbReference type="InterPro" id="IPR001789">
    <property type="entry name" value="Sig_transdc_resp-reg_receiver"/>
</dbReference>
<feature type="compositionally biased region" description="Polar residues" evidence="8">
    <location>
        <begin position="66"/>
        <end position="85"/>
    </location>
</feature>
<dbReference type="SUPFAM" id="SSF46689">
    <property type="entry name" value="Homeodomain-like"/>
    <property type="match status" value="1"/>
</dbReference>
<dbReference type="PANTHER" id="PTHR43874">
    <property type="entry name" value="TWO-COMPONENT RESPONSE REGULATOR"/>
    <property type="match status" value="1"/>
</dbReference>
<evidence type="ECO:0000259" key="10">
    <source>
        <dbReference type="PROSITE" id="PS50110"/>
    </source>
</evidence>
<protein>
    <recommendedName>
        <fullName evidence="10">Response regulatory domain-containing protein</fullName>
    </recommendedName>
</protein>
<dbReference type="FunFam" id="1.10.10.60:FF:000007">
    <property type="entry name" value="Two-component response regulator"/>
    <property type="match status" value="1"/>
</dbReference>